<name>A0ACB9XNZ7_CHAAC</name>
<keyword evidence="2" id="KW-1185">Reference proteome</keyword>
<sequence length="76" mass="8032">MAKCPECGRGRVMADPGGLDKHGPIQPTQAPHWVVQGSSGTSGHITAQCSCFMSNNSHNSENRSGRSKPKGLLQKS</sequence>
<proteinExistence type="predicted"/>
<reference evidence="1" key="1">
    <citation type="submission" date="2022-05" db="EMBL/GenBank/DDBJ databases">
        <title>Chromosome-level genome of Chaenocephalus aceratus.</title>
        <authorList>
            <person name="Park H."/>
        </authorList>
    </citation>
    <scope>NUCLEOTIDE SEQUENCE</scope>
    <source>
        <strain evidence="1">KU_202001</strain>
    </source>
</reference>
<dbReference type="Proteomes" id="UP001057452">
    <property type="component" value="Chromosome 4"/>
</dbReference>
<organism evidence="1 2">
    <name type="scientific">Chaenocephalus aceratus</name>
    <name type="common">Blackfin icefish</name>
    <name type="synonym">Chaenichthys aceratus</name>
    <dbReference type="NCBI Taxonomy" id="36190"/>
    <lineage>
        <taxon>Eukaryota</taxon>
        <taxon>Metazoa</taxon>
        <taxon>Chordata</taxon>
        <taxon>Craniata</taxon>
        <taxon>Vertebrata</taxon>
        <taxon>Euteleostomi</taxon>
        <taxon>Actinopterygii</taxon>
        <taxon>Neopterygii</taxon>
        <taxon>Teleostei</taxon>
        <taxon>Neoteleostei</taxon>
        <taxon>Acanthomorphata</taxon>
        <taxon>Eupercaria</taxon>
        <taxon>Perciformes</taxon>
        <taxon>Notothenioidei</taxon>
        <taxon>Channichthyidae</taxon>
        <taxon>Chaenocephalus</taxon>
    </lineage>
</organism>
<gene>
    <name evidence="1" type="ORF">KUCAC02_022648</name>
</gene>
<evidence type="ECO:0000313" key="1">
    <source>
        <dbReference type="EMBL" id="KAI4828566.1"/>
    </source>
</evidence>
<dbReference type="EMBL" id="CM043788">
    <property type="protein sequence ID" value="KAI4828566.1"/>
    <property type="molecule type" value="Genomic_DNA"/>
</dbReference>
<evidence type="ECO:0000313" key="2">
    <source>
        <dbReference type="Proteomes" id="UP001057452"/>
    </source>
</evidence>
<protein>
    <submittedName>
        <fullName evidence="1">Uncharacterized protein</fullName>
    </submittedName>
</protein>
<accession>A0ACB9XNZ7</accession>
<comment type="caution">
    <text evidence="1">The sequence shown here is derived from an EMBL/GenBank/DDBJ whole genome shotgun (WGS) entry which is preliminary data.</text>
</comment>